<accession>A0AAJ1TK64</accession>
<dbReference type="Gene3D" id="1.20.58.1290">
    <property type="entry name" value="CarD-like, C-terminal domain"/>
    <property type="match status" value="1"/>
</dbReference>
<dbReference type="InterPro" id="IPR052531">
    <property type="entry name" value="CarD-like_regulator"/>
</dbReference>
<dbReference type="PANTHER" id="PTHR38447">
    <property type="entry name" value="TRANSCRIPTION FACTOR YDEB-RELATED"/>
    <property type="match status" value="1"/>
</dbReference>
<sequence length="163" mass="18829">MFQVGDRCVYPLHGVFSVEAIEEREFLGASQLYYILKETVKSLNGMCLMIPVKMKSEKKVRLIVDTVTMKHVLLTLFSHETDRSISWRERSRINTEKMGSGDIYQETEVIRDLTRLNEIKKLGMAEKDMLQNAIHALMSELALVNNINEEQASDLLQRTINEH</sequence>
<reference evidence="2 3" key="1">
    <citation type="submission" date="2023-07" db="EMBL/GenBank/DDBJ databases">
        <title>Genomic Encyclopedia of Type Strains, Phase IV (KMG-IV): sequencing the most valuable type-strain genomes for metagenomic binning, comparative biology and taxonomic classification.</title>
        <authorList>
            <person name="Goeker M."/>
        </authorList>
    </citation>
    <scope>NUCLEOTIDE SEQUENCE [LARGE SCALE GENOMIC DNA]</scope>
    <source>
        <strain evidence="2 3">DSM 46876</strain>
    </source>
</reference>
<dbReference type="RefSeq" id="WP_307252755.1">
    <property type="nucleotide sequence ID" value="NZ_JAUSUV010000007.1"/>
</dbReference>
<evidence type="ECO:0000313" key="3">
    <source>
        <dbReference type="Proteomes" id="UP001238450"/>
    </source>
</evidence>
<dbReference type="EMBL" id="JAUSUV010000007">
    <property type="protein sequence ID" value="MDQ0417606.1"/>
    <property type="molecule type" value="Genomic_DNA"/>
</dbReference>
<evidence type="ECO:0000259" key="1">
    <source>
        <dbReference type="SMART" id="SM01058"/>
    </source>
</evidence>
<dbReference type="InterPro" id="IPR042215">
    <property type="entry name" value="CarD-like_C"/>
</dbReference>
<dbReference type="AlphaFoldDB" id="A0AAJ1TK64"/>
<comment type="caution">
    <text evidence="2">The sequence shown here is derived from an EMBL/GenBank/DDBJ whole genome shotgun (WGS) entry which is preliminary data.</text>
</comment>
<dbReference type="Gene3D" id="2.40.10.170">
    <property type="match status" value="1"/>
</dbReference>
<dbReference type="InterPro" id="IPR003711">
    <property type="entry name" value="CarD-like/TRCF_RID"/>
</dbReference>
<dbReference type="Pfam" id="PF02559">
    <property type="entry name" value="CarD_TRCF_RID"/>
    <property type="match status" value="1"/>
</dbReference>
<dbReference type="InterPro" id="IPR036101">
    <property type="entry name" value="CarD-like/TRCF_RID_sf"/>
</dbReference>
<keyword evidence="3" id="KW-1185">Reference proteome</keyword>
<feature type="domain" description="CarD-like/TRCF RNAP-interacting" evidence="1">
    <location>
        <begin position="1"/>
        <end position="114"/>
    </location>
</feature>
<organism evidence="2 3">
    <name type="scientific">Croceifilum oryzae</name>
    <dbReference type="NCBI Taxonomy" id="1553429"/>
    <lineage>
        <taxon>Bacteria</taxon>
        <taxon>Bacillati</taxon>
        <taxon>Bacillota</taxon>
        <taxon>Bacilli</taxon>
        <taxon>Bacillales</taxon>
        <taxon>Thermoactinomycetaceae</taxon>
        <taxon>Croceifilum</taxon>
    </lineage>
</organism>
<gene>
    <name evidence="2" type="ORF">J2Z48_001779</name>
</gene>
<dbReference type="InterPro" id="IPR048792">
    <property type="entry name" value="CarD_C"/>
</dbReference>
<dbReference type="Pfam" id="PF21095">
    <property type="entry name" value="CarD_C"/>
    <property type="match status" value="1"/>
</dbReference>
<name>A0AAJ1TK64_9BACL</name>
<dbReference type="GO" id="GO:0009303">
    <property type="term" value="P:rRNA transcription"/>
    <property type="evidence" value="ECO:0007669"/>
    <property type="project" value="TreeGrafter"/>
</dbReference>
<protein>
    <submittedName>
        <fullName evidence="2">CarD family transcriptional regulator</fullName>
    </submittedName>
</protein>
<proteinExistence type="predicted"/>
<dbReference type="SMART" id="SM01058">
    <property type="entry name" value="CarD_TRCF"/>
    <property type="match status" value="1"/>
</dbReference>
<dbReference type="Proteomes" id="UP001238450">
    <property type="component" value="Unassembled WGS sequence"/>
</dbReference>
<dbReference type="PANTHER" id="PTHR38447:SF1">
    <property type="entry name" value="RNA POLYMERASE-BINDING TRANSCRIPTION FACTOR CARD"/>
    <property type="match status" value="1"/>
</dbReference>
<evidence type="ECO:0000313" key="2">
    <source>
        <dbReference type="EMBL" id="MDQ0417606.1"/>
    </source>
</evidence>
<dbReference type="SUPFAM" id="SSF141259">
    <property type="entry name" value="CarD-like"/>
    <property type="match status" value="1"/>
</dbReference>